<dbReference type="Proteomes" id="UP000005222">
    <property type="component" value="Chromosome N"/>
</dbReference>
<dbReference type="GO" id="GO:0004623">
    <property type="term" value="F:phospholipase A2 activity"/>
    <property type="evidence" value="ECO:0007669"/>
    <property type="project" value="TreeGrafter"/>
</dbReference>
<evidence type="ECO:0000313" key="3">
    <source>
        <dbReference type="Proteomes" id="UP000005222"/>
    </source>
</evidence>
<dbReference type="EMBL" id="FO082046">
    <property type="protein sequence ID" value="CCE86379.1"/>
    <property type="molecule type" value="Genomic_DNA"/>
</dbReference>
<dbReference type="Pfam" id="PF00561">
    <property type="entry name" value="Abhydrolase_1"/>
    <property type="match status" value="1"/>
</dbReference>
<dbReference type="GO" id="GO:0055088">
    <property type="term" value="P:lipid homeostasis"/>
    <property type="evidence" value="ECO:0007669"/>
    <property type="project" value="TreeGrafter"/>
</dbReference>
<dbReference type="GO" id="GO:0042171">
    <property type="term" value="F:lysophosphatidic acid acyltransferase activity"/>
    <property type="evidence" value="ECO:0007669"/>
    <property type="project" value="TreeGrafter"/>
</dbReference>
<dbReference type="HOGENOM" id="CLU_017361_3_1_1"/>
<dbReference type="InterPro" id="IPR000073">
    <property type="entry name" value="AB_hydrolase_1"/>
</dbReference>
<dbReference type="AlphaFoldDB" id="G8Y0M6"/>
<dbReference type="GO" id="GO:0005743">
    <property type="term" value="C:mitochondrial inner membrane"/>
    <property type="evidence" value="ECO:0007669"/>
    <property type="project" value="TreeGrafter"/>
</dbReference>
<gene>
    <name evidence="2" type="primary">Piso0_004864</name>
    <name evidence="2" type="ORF">GNLVRS01_PISO0N02807g</name>
</gene>
<sequence length="460" mass="52927">MAAVQANGERQPQSTKLRAIEAPVNYSYKQSFKDWTKHMFWVKDQDVISRLLSILPFYPKSDGRRTVDIMRIDVGDGNYLQEICIENKEEEGSESTVLAADNKDGGSKVKDIVLLHGYAASWGLFIYNLDSLSSIPGVRVHALDLLGFGHSSRPKFPKYAHDTEEDIHKVEDWFIDSLEEWRRKRNIEKFVLIGHSFGGYLSCAYAMKYNKQILDTKTNTTSWLIDKLILVSPVGVERNVHSLLKNKDAGAKVSKAEQDVQNRSTSELRVSEELTADQEEIVNENVHGAFNPEEHRLLYFLWKHHYSPFSIVRNVGPLRSKFISQWTTRRFSHIYKQDPNQFQIMHDYIYTVFNGKGSGEYAITRVLAFGALARLPLIDRCPEEFVNMSLPTLFLYGDKDWMNSDAGEEMTKEINVLSRKKLKKDLAECFILPKAGHHLYLDNPEDFASSIFRFLGYHQK</sequence>
<name>G8Y0M6_PICSO</name>
<dbReference type="STRING" id="559304.G8Y0M6"/>
<dbReference type="InterPro" id="IPR029058">
    <property type="entry name" value="AB_hydrolase_fold"/>
</dbReference>
<feature type="domain" description="AB hydrolase-1" evidence="1">
    <location>
        <begin position="112"/>
        <end position="213"/>
    </location>
</feature>
<dbReference type="InParanoid" id="G8Y0M6"/>
<dbReference type="OrthoDB" id="7457040at2759"/>
<evidence type="ECO:0000259" key="1">
    <source>
        <dbReference type="Pfam" id="PF00561"/>
    </source>
</evidence>
<dbReference type="PANTHER" id="PTHR42886:SF23">
    <property type="entry name" value="1-ACYLGLYCEROL-3-PHOSPHATE O-ACYLTRANSFERASE ICT1-RELATED"/>
    <property type="match status" value="1"/>
</dbReference>
<dbReference type="GO" id="GO:0006654">
    <property type="term" value="P:phosphatidic acid biosynthetic process"/>
    <property type="evidence" value="ECO:0007669"/>
    <property type="project" value="TreeGrafter"/>
</dbReference>
<dbReference type="Gene3D" id="3.40.50.1820">
    <property type="entry name" value="alpha/beta hydrolase"/>
    <property type="match status" value="1"/>
</dbReference>
<dbReference type="OMA" id="ADQHLVM"/>
<accession>G8Y0M6</accession>
<dbReference type="PANTHER" id="PTHR42886">
    <property type="entry name" value="RE40534P-RELATED"/>
    <property type="match status" value="1"/>
</dbReference>
<organism evidence="2 3">
    <name type="scientific">Pichia sorbitophila (strain ATCC MYA-4447 / BCRC 22081 / CBS 7064 / NBRC 10061 / NRRL Y-12695)</name>
    <name type="common">Hybrid yeast</name>
    <dbReference type="NCBI Taxonomy" id="559304"/>
    <lineage>
        <taxon>Eukaryota</taxon>
        <taxon>Fungi</taxon>
        <taxon>Dikarya</taxon>
        <taxon>Ascomycota</taxon>
        <taxon>Saccharomycotina</taxon>
        <taxon>Pichiomycetes</taxon>
        <taxon>Debaryomycetaceae</taxon>
        <taxon>Millerozyma</taxon>
    </lineage>
</organism>
<dbReference type="eggNOG" id="KOG4409">
    <property type="taxonomic scope" value="Eukaryota"/>
</dbReference>
<evidence type="ECO:0000313" key="2">
    <source>
        <dbReference type="EMBL" id="CCE86379.1"/>
    </source>
</evidence>
<proteinExistence type="predicted"/>
<dbReference type="GO" id="GO:0035965">
    <property type="term" value="P:cardiolipin acyl-chain remodeling"/>
    <property type="evidence" value="ECO:0007669"/>
    <property type="project" value="TreeGrafter"/>
</dbReference>
<reference evidence="2 3" key="1">
    <citation type="journal article" date="2012" name="G3 (Bethesda)">
        <title>Pichia sorbitophila, an interspecies yeast hybrid reveals early steps of genome resolution following polyploidization.</title>
        <authorList>
            <person name="Leh Louis V."/>
            <person name="Despons L."/>
            <person name="Friedrich A."/>
            <person name="Martin T."/>
            <person name="Durrens P."/>
            <person name="Casaregola S."/>
            <person name="Neuveglise C."/>
            <person name="Fairhead C."/>
            <person name="Marck C."/>
            <person name="Cruz J.A."/>
            <person name="Straub M.L."/>
            <person name="Kugler V."/>
            <person name="Sacerdot C."/>
            <person name="Uzunov Z."/>
            <person name="Thierry A."/>
            <person name="Weiss S."/>
            <person name="Bleykasten C."/>
            <person name="De Montigny J."/>
            <person name="Jacques N."/>
            <person name="Jung P."/>
            <person name="Lemaire M."/>
            <person name="Mallet S."/>
            <person name="Morel G."/>
            <person name="Richard G.F."/>
            <person name="Sarkar A."/>
            <person name="Savel G."/>
            <person name="Schacherer J."/>
            <person name="Seret M.L."/>
            <person name="Talla E."/>
            <person name="Samson G."/>
            <person name="Jubin C."/>
            <person name="Poulain J."/>
            <person name="Vacherie B."/>
            <person name="Barbe V."/>
            <person name="Pelletier E."/>
            <person name="Sherman D.J."/>
            <person name="Westhof E."/>
            <person name="Weissenbach J."/>
            <person name="Baret P.V."/>
            <person name="Wincker P."/>
            <person name="Gaillardin C."/>
            <person name="Dujon B."/>
            <person name="Souciet J.L."/>
        </authorList>
    </citation>
    <scope>NUCLEOTIDE SEQUENCE [LARGE SCALE GENOMIC DNA]</scope>
    <source>
        <strain evidence="3">ATCC MYA-4447 / BCRC 22081 / CBS 7064 / NBRC 10061 / NRRL Y-12695</strain>
    </source>
</reference>
<keyword evidence="3" id="KW-1185">Reference proteome</keyword>
<dbReference type="SUPFAM" id="SSF53474">
    <property type="entry name" value="alpha/beta-Hydrolases"/>
    <property type="match status" value="1"/>
</dbReference>
<protein>
    <submittedName>
        <fullName evidence="2">Piso0_004864 protein</fullName>
    </submittedName>
</protein>